<dbReference type="AlphaFoldDB" id="A0A1T4PCG0"/>
<feature type="transmembrane region" description="Helical" evidence="1">
    <location>
        <begin position="92"/>
        <end position="112"/>
    </location>
</feature>
<feature type="transmembrane region" description="Helical" evidence="1">
    <location>
        <begin position="58"/>
        <end position="80"/>
    </location>
</feature>
<keyword evidence="1" id="KW-0812">Transmembrane</keyword>
<evidence type="ECO:0008006" key="4">
    <source>
        <dbReference type="Google" id="ProtNLM"/>
    </source>
</evidence>
<dbReference type="SUPFAM" id="SSF81324">
    <property type="entry name" value="Voltage-gated potassium channels"/>
    <property type="match status" value="1"/>
</dbReference>
<keyword evidence="1" id="KW-1133">Transmembrane helix</keyword>
<keyword evidence="1" id="KW-0472">Membrane</keyword>
<gene>
    <name evidence="2" type="ORF">SAMN02745174_01853</name>
</gene>
<sequence>MKNILKIFNFIKNFIYSKIKNYNNLKKKEIRSISLFLSLFLTALEFYKFNIVWNSQEFILSTCAMVFSVFIMMYPCLYFFRFKFKRFLSNHIFFSMGLMIYFTILIPILGEINDKFLAVSLNEIIIKLLHIITIFVSMFLILLIISRQFIMLIYKKRKIAGVDILTTFLTYLILGISFGSFFYIANLMAKENLFVGVMKPTTFNFENYLNYIYISLGNLTTVGTGTISAINPYVRIISVCETILGIFLTSFSLGFIFSVLGGNQNSEAASISEEENPSIFDENVMITFYKYVRENVTQIKADLNNLENTEY</sequence>
<dbReference type="OrthoDB" id="94575at2"/>
<dbReference type="Proteomes" id="UP000191153">
    <property type="component" value="Unassembled WGS sequence"/>
</dbReference>
<dbReference type="STRING" id="180163.SAMN02745174_01853"/>
<feature type="transmembrane region" description="Helical" evidence="1">
    <location>
        <begin position="242"/>
        <end position="262"/>
    </location>
</feature>
<dbReference type="RefSeq" id="WP_078694315.1">
    <property type="nucleotide sequence ID" value="NZ_FUWX01000014.1"/>
</dbReference>
<feature type="transmembrane region" description="Helical" evidence="1">
    <location>
        <begin position="165"/>
        <end position="188"/>
    </location>
</feature>
<dbReference type="EMBL" id="FUWX01000014">
    <property type="protein sequence ID" value="SJZ89240.1"/>
    <property type="molecule type" value="Genomic_DNA"/>
</dbReference>
<dbReference type="Gene3D" id="1.10.287.70">
    <property type="match status" value="1"/>
</dbReference>
<evidence type="ECO:0000256" key="1">
    <source>
        <dbReference type="SAM" id="Phobius"/>
    </source>
</evidence>
<evidence type="ECO:0000313" key="2">
    <source>
        <dbReference type="EMBL" id="SJZ89240.1"/>
    </source>
</evidence>
<name>A0A1T4PCG0_9FUSO</name>
<feature type="transmembrane region" description="Helical" evidence="1">
    <location>
        <begin position="208"/>
        <end position="230"/>
    </location>
</feature>
<keyword evidence="3" id="KW-1185">Reference proteome</keyword>
<organism evidence="2 3">
    <name type="scientific">Cetobacterium ceti</name>
    <dbReference type="NCBI Taxonomy" id="180163"/>
    <lineage>
        <taxon>Bacteria</taxon>
        <taxon>Fusobacteriati</taxon>
        <taxon>Fusobacteriota</taxon>
        <taxon>Fusobacteriia</taxon>
        <taxon>Fusobacteriales</taxon>
        <taxon>Fusobacteriaceae</taxon>
        <taxon>Cetobacterium</taxon>
    </lineage>
</organism>
<accession>A0A1T4PCG0</accession>
<proteinExistence type="predicted"/>
<reference evidence="2 3" key="1">
    <citation type="submission" date="2017-02" db="EMBL/GenBank/DDBJ databases">
        <authorList>
            <person name="Peterson S.W."/>
        </authorList>
    </citation>
    <scope>NUCLEOTIDE SEQUENCE [LARGE SCALE GENOMIC DNA]</scope>
    <source>
        <strain evidence="2 3">ATCC 700028</strain>
    </source>
</reference>
<protein>
    <recommendedName>
        <fullName evidence="4">Ion channel</fullName>
    </recommendedName>
</protein>
<feature type="transmembrane region" description="Helical" evidence="1">
    <location>
        <begin position="124"/>
        <end position="145"/>
    </location>
</feature>
<evidence type="ECO:0000313" key="3">
    <source>
        <dbReference type="Proteomes" id="UP000191153"/>
    </source>
</evidence>